<dbReference type="InterPro" id="IPR038666">
    <property type="entry name" value="SSP1_head-tail_sf"/>
</dbReference>
<protein>
    <recommendedName>
        <fullName evidence="3">Phage head-tail adaptor</fullName>
    </recommendedName>
</protein>
<gene>
    <name evidence="1" type="ORF">FC36_GL001857</name>
</gene>
<dbReference type="PATRIC" id="fig|1423740.3.peg.2005"/>
<dbReference type="EMBL" id="AZFH01000198">
    <property type="protein sequence ID" value="KRL76619.1"/>
    <property type="molecule type" value="Genomic_DNA"/>
</dbReference>
<evidence type="ECO:0000313" key="1">
    <source>
        <dbReference type="EMBL" id="KRL76619.1"/>
    </source>
</evidence>
<dbReference type="NCBIfam" id="TIGR01563">
    <property type="entry name" value="gp16_SPP1"/>
    <property type="match status" value="1"/>
</dbReference>
<name>A0A0R1TGT5_9LACO</name>
<evidence type="ECO:0000313" key="2">
    <source>
        <dbReference type="Proteomes" id="UP000051048"/>
    </source>
</evidence>
<dbReference type="AlphaFoldDB" id="A0A0R1TGT5"/>
<dbReference type="InterPro" id="IPR008767">
    <property type="entry name" value="Phage_SPP1_head-tail_adaptor"/>
</dbReference>
<dbReference type="STRING" id="1423740.FC36_GL001857"/>
<comment type="caution">
    <text evidence="1">The sequence shown here is derived from an EMBL/GenBank/DDBJ whole genome shotgun (WGS) entry which is preliminary data.</text>
</comment>
<evidence type="ECO:0008006" key="3">
    <source>
        <dbReference type="Google" id="ProtNLM"/>
    </source>
</evidence>
<accession>A0A0R1TGT5</accession>
<dbReference type="Pfam" id="PF05521">
    <property type="entry name" value="Phage_HCP"/>
    <property type="match status" value="1"/>
</dbReference>
<reference evidence="1 2" key="1">
    <citation type="journal article" date="2015" name="Genome Announc.">
        <title>Expanding the biotechnology potential of lactobacilli through comparative genomics of 213 strains and associated genera.</title>
        <authorList>
            <person name="Sun Z."/>
            <person name="Harris H.M."/>
            <person name="McCann A."/>
            <person name="Guo C."/>
            <person name="Argimon S."/>
            <person name="Zhang W."/>
            <person name="Yang X."/>
            <person name="Jeffery I.B."/>
            <person name="Cooney J.C."/>
            <person name="Kagawa T.F."/>
            <person name="Liu W."/>
            <person name="Song Y."/>
            <person name="Salvetti E."/>
            <person name="Wrobel A."/>
            <person name="Rasinkangas P."/>
            <person name="Parkhill J."/>
            <person name="Rea M.C."/>
            <person name="O'Sullivan O."/>
            <person name="Ritari J."/>
            <person name="Douillard F.P."/>
            <person name="Paul Ross R."/>
            <person name="Yang R."/>
            <person name="Briner A.E."/>
            <person name="Felis G.E."/>
            <person name="de Vos W.M."/>
            <person name="Barrangou R."/>
            <person name="Klaenhammer T.R."/>
            <person name="Caufield P.W."/>
            <person name="Cui Y."/>
            <person name="Zhang H."/>
            <person name="O'Toole P.W."/>
        </authorList>
    </citation>
    <scope>NUCLEOTIDE SEQUENCE [LARGE SCALE GENOMIC DNA]</scope>
    <source>
        <strain evidence="1 2">DSM 15833</strain>
    </source>
</reference>
<dbReference type="Gene3D" id="2.40.10.270">
    <property type="entry name" value="Bacteriophage SPP1 head-tail adaptor protein"/>
    <property type="match status" value="1"/>
</dbReference>
<organism evidence="1 2">
    <name type="scientific">Ligilactobacillus equi DSM 15833 = JCM 10991</name>
    <dbReference type="NCBI Taxonomy" id="1423740"/>
    <lineage>
        <taxon>Bacteria</taxon>
        <taxon>Bacillati</taxon>
        <taxon>Bacillota</taxon>
        <taxon>Bacilli</taxon>
        <taxon>Lactobacillales</taxon>
        <taxon>Lactobacillaceae</taxon>
        <taxon>Ligilactobacillus</taxon>
    </lineage>
</organism>
<dbReference type="Proteomes" id="UP000051048">
    <property type="component" value="Unassembled WGS sequence"/>
</dbReference>
<sequence length="104" mass="12369">MTERITFVAKTTGINEDFEPFEKTEELFSCWAEVSKLTVREMLNKKEQVGYRKNTPLFLIAYKQKMEIQPDWQIVWRGKTYEITGLDPDYQKKDLTKIQAREVS</sequence>
<proteinExistence type="predicted"/>